<evidence type="ECO:0000256" key="4">
    <source>
        <dbReference type="ARBA" id="ARBA00023136"/>
    </source>
</evidence>
<dbReference type="GO" id="GO:0099604">
    <property type="term" value="F:ligand-gated calcium channel activity"/>
    <property type="evidence" value="ECO:0007669"/>
    <property type="project" value="TreeGrafter"/>
</dbReference>
<dbReference type="PANTHER" id="PTHR13800">
    <property type="entry name" value="TRANSIENT RECEPTOR POTENTIAL CATION CHANNEL, SUBFAMILY M, MEMBER 6"/>
    <property type="match status" value="1"/>
</dbReference>
<evidence type="ECO:0000256" key="1">
    <source>
        <dbReference type="ARBA" id="ARBA00004141"/>
    </source>
</evidence>
<accession>A0A8S2TT91</accession>
<evidence type="ECO:0000256" key="2">
    <source>
        <dbReference type="ARBA" id="ARBA00022692"/>
    </source>
</evidence>
<evidence type="ECO:0000259" key="5">
    <source>
        <dbReference type="Pfam" id="PF25508"/>
    </source>
</evidence>
<protein>
    <recommendedName>
        <fullName evidence="5">TRPM-like domain-containing protein</fullName>
    </recommendedName>
</protein>
<gene>
    <name evidence="6" type="ORF">GIL414_LOCUS26074</name>
</gene>
<dbReference type="PANTHER" id="PTHR13800:SF12">
    <property type="entry name" value="TRANSIENT RECEPTOR POTENTIAL CATION CHANNEL SUBFAMILY M MEMBER-LIKE 2"/>
    <property type="match status" value="1"/>
</dbReference>
<keyword evidence="2" id="KW-0812">Transmembrane</keyword>
<proteinExistence type="predicted"/>
<sequence>YDYVLRDLFLWAILMNRTDIAKVLLCFMKYRICPALIATKILKEYYKEADYGHLQDGYLENAKYFEQYAINCLDKADDYSTELACEIILQQNELYGYVTCLQVYLI</sequence>
<feature type="non-terminal residue" evidence="6">
    <location>
        <position position="1"/>
    </location>
</feature>
<organism evidence="6 7">
    <name type="scientific">Rotaria magnacalcarata</name>
    <dbReference type="NCBI Taxonomy" id="392030"/>
    <lineage>
        <taxon>Eukaryota</taxon>
        <taxon>Metazoa</taxon>
        <taxon>Spiralia</taxon>
        <taxon>Gnathifera</taxon>
        <taxon>Rotifera</taxon>
        <taxon>Eurotatoria</taxon>
        <taxon>Bdelloidea</taxon>
        <taxon>Philodinida</taxon>
        <taxon>Philodinidae</taxon>
        <taxon>Rotaria</taxon>
    </lineage>
</organism>
<comment type="caution">
    <text evidence="6">The sequence shown here is derived from an EMBL/GenBank/DDBJ whole genome shotgun (WGS) entry which is preliminary data.</text>
</comment>
<dbReference type="AlphaFoldDB" id="A0A8S2TT91"/>
<dbReference type="InterPro" id="IPR057366">
    <property type="entry name" value="TRPM-like"/>
</dbReference>
<name>A0A8S2TT91_9BILA</name>
<feature type="non-terminal residue" evidence="6">
    <location>
        <position position="106"/>
    </location>
</feature>
<dbReference type="EMBL" id="CAJOBJ010037124">
    <property type="protein sequence ID" value="CAF4306128.1"/>
    <property type="molecule type" value="Genomic_DNA"/>
</dbReference>
<evidence type="ECO:0000313" key="7">
    <source>
        <dbReference type="Proteomes" id="UP000681720"/>
    </source>
</evidence>
<keyword evidence="4" id="KW-0472">Membrane</keyword>
<keyword evidence="3" id="KW-1133">Transmembrane helix</keyword>
<dbReference type="Proteomes" id="UP000681720">
    <property type="component" value="Unassembled WGS sequence"/>
</dbReference>
<dbReference type="GO" id="GO:0005886">
    <property type="term" value="C:plasma membrane"/>
    <property type="evidence" value="ECO:0007669"/>
    <property type="project" value="TreeGrafter"/>
</dbReference>
<evidence type="ECO:0000256" key="3">
    <source>
        <dbReference type="ARBA" id="ARBA00022989"/>
    </source>
</evidence>
<feature type="domain" description="TRPM-like" evidence="5">
    <location>
        <begin position="5"/>
        <end position="103"/>
    </location>
</feature>
<evidence type="ECO:0000313" key="6">
    <source>
        <dbReference type="EMBL" id="CAF4306128.1"/>
    </source>
</evidence>
<comment type="subcellular location">
    <subcellularLocation>
        <location evidence="1">Membrane</location>
        <topology evidence="1">Multi-pass membrane protein</topology>
    </subcellularLocation>
</comment>
<dbReference type="InterPro" id="IPR050927">
    <property type="entry name" value="TRPM"/>
</dbReference>
<dbReference type="Pfam" id="PF25508">
    <property type="entry name" value="TRPM2"/>
    <property type="match status" value="1"/>
</dbReference>
<reference evidence="6" key="1">
    <citation type="submission" date="2021-02" db="EMBL/GenBank/DDBJ databases">
        <authorList>
            <person name="Nowell W R."/>
        </authorList>
    </citation>
    <scope>NUCLEOTIDE SEQUENCE</scope>
</reference>